<dbReference type="GO" id="GO:0022857">
    <property type="term" value="F:transmembrane transporter activity"/>
    <property type="evidence" value="ECO:0007669"/>
    <property type="project" value="InterPro"/>
</dbReference>
<protein>
    <submittedName>
        <fullName evidence="8">Amino acid permease-associated region</fullName>
    </submittedName>
</protein>
<dbReference type="eggNOG" id="arCOG00009">
    <property type="taxonomic scope" value="Archaea"/>
</dbReference>
<feature type="transmembrane region" description="Helical" evidence="6">
    <location>
        <begin position="315"/>
        <end position="334"/>
    </location>
</feature>
<feature type="transmembrane region" description="Helical" evidence="6">
    <location>
        <begin position="41"/>
        <end position="58"/>
    </location>
</feature>
<feature type="transmembrane region" description="Helical" evidence="6">
    <location>
        <begin position="176"/>
        <end position="198"/>
    </location>
</feature>
<keyword evidence="4 6" id="KW-1133">Transmembrane helix</keyword>
<evidence type="ECO:0000256" key="2">
    <source>
        <dbReference type="ARBA" id="ARBA00022475"/>
    </source>
</evidence>
<accession>C7NPP5</accession>
<dbReference type="Gene3D" id="1.20.1740.10">
    <property type="entry name" value="Amino acid/polyamine transporter I"/>
    <property type="match status" value="1"/>
</dbReference>
<evidence type="ECO:0000313" key="9">
    <source>
        <dbReference type="Proteomes" id="UP000002071"/>
    </source>
</evidence>
<dbReference type="GO" id="GO:0005886">
    <property type="term" value="C:plasma membrane"/>
    <property type="evidence" value="ECO:0007669"/>
    <property type="project" value="UniProtKB-SubCell"/>
</dbReference>
<evidence type="ECO:0000313" key="8">
    <source>
        <dbReference type="EMBL" id="ACV12891.1"/>
    </source>
</evidence>
<feature type="transmembrane region" description="Helical" evidence="6">
    <location>
        <begin position="219"/>
        <end position="240"/>
    </location>
</feature>
<keyword evidence="9" id="KW-1185">Reference proteome</keyword>
<keyword evidence="3 6" id="KW-0812">Transmembrane</keyword>
<comment type="subcellular location">
    <subcellularLocation>
        <location evidence="1">Cell membrane</location>
        <topology evidence="1">Multi-pass membrane protein</topology>
    </subcellularLocation>
</comment>
<evidence type="ECO:0000256" key="6">
    <source>
        <dbReference type="SAM" id="Phobius"/>
    </source>
</evidence>
<dbReference type="Pfam" id="PF13520">
    <property type="entry name" value="AA_permease_2"/>
    <property type="match status" value="1"/>
</dbReference>
<feature type="transmembrane region" description="Helical" evidence="6">
    <location>
        <begin position="380"/>
        <end position="413"/>
    </location>
</feature>
<evidence type="ECO:0000256" key="1">
    <source>
        <dbReference type="ARBA" id="ARBA00004651"/>
    </source>
</evidence>
<dbReference type="PANTHER" id="PTHR42770:SF7">
    <property type="entry name" value="MEMBRANE PROTEIN"/>
    <property type="match status" value="1"/>
</dbReference>
<evidence type="ECO:0000256" key="3">
    <source>
        <dbReference type="ARBA" id="ARBA00022692"/>
    </source>
</evidence>
<dbReference type="GeneID" id="8385035"/>
<dbReference type="HOGENOM" id="CLU_007946_15_8_2"/>
<organism evidence="8 9">
    <name type="scientific">Halorhabdus utahensis (strain DSM 12940 / JCM 11049 / AX-2)</name>
    <dbReference type="NCBI Taxonomy" id="519442"/>
    <lineage>
        <taxon>Archaea</taxon>
        <taxon>Methanobacteriati</taxon>
        <taxon>Methanobacteriota</taxon>
        <taxon>Stenosarchaea group</taxon>
        <taxon>Halobacteria</taxon>
        <taxon>Halobacteriales</taxon>
        <taxon>Haloarculaceae</taxon>
        <taxon>Halorhabdus</taxon>
    </lineage>
</organism>
<keyword evidence="2" id="KW-1003">Cell membrane</keyword>
<dbReference type="AlphaFoldDB" id="C7NPP5"/>
<sequence>MPKELERDLGLFSVLAISIGAMVGSGIFILPALALEMAGPAVILAYVLAALIVLPAALSKAEMATAMPEAGGTYLYIERGMGPLLGTIAGIGTWFALSFKGALALVGGVPYLLWYFELPIKPVALVLAAVLILVNLLGAKQTGRLQVGIVAIMLAAMIWFVGGSAGSIQSASFDGFLASGAGGILEATGFVFVSYAGVTKIASVAEEIEDPDRVIPRGMIWSLGFTTLLYVLVVIVIVGVDPSGIVGSNTPVADVAEATMSTPGVAAVVIAAMLALISTANAGLLSSSRYPFAMSRDDLAPPTFAAVSDRFGTPVTAIALTGLVMLALIAFVPIMSIAKLASAFQILVFVLINVALIAFRESDIAYDPSYKSPLYPWMQGFGVLGGLVLLTQMGLIPFVGAIVIILGSVGWYFAYAHRNVSREGALTDAIRRGMDRRAVDETRSVCHDADESDVLVALTEDTTAAAEERLLDVAIPIARARDGTVTVVQFDQVPDQTPLSYAESTLSTADKAFEERTAALARDASVPVEYGEIVSHDIDRAVENVADLHGYDLVVVDESGPTFSENLSDVIFGPTRSFDVLGVEAESLDDIDRIALVDDGGPFDPEKVRIANLLATANDATIELVHGIEPDATPERRDSVDRYHAELADLCSAPTESAIVEGDDTAALVRATDDADVVVVADTVGAVLRDGPGDAVAKRGNALVLHPGSDGQPGLIGRLVQRVVY</sequence>
<feature type="domain" description="UspA" evidence="7">
    <location>
        <begin position="462"/>
        <end position="574"/>
    </location>
</feature>
<dbReference type="SUPFAM" id="SSF52402">
    <property type="entry name" value="Adenine nucleotide alpha hydrolases-like"/>
    <property type="match status" value="1"/>
</dbReference>
<dbReference type="Gene3D" id="3.40.50.12370">
    <property type="match status" value="1"/>
</dbReference>
<dbReference type="eggNOG" id="arCOG00451">
    <property type="taxonomic scope" value="Archaea"/>
</dbReference>
<evidence type="ECO:0000259" key="7">
    <source>
        <dbReference type="Pfam" id="PF00582"/>
    </source>
</evidence>
<dbReference type="KEGG" id="hut:Huta_2730"/>
<dbReference type="Pfam" id="PF00582">
    <property type="entry name" value="Usp"/>
    <property type="match status" value="1"/>
</dbReference>
<dbReference type="InterPro" id="IPR006016">
    <property type="entry name" value="UspA"/>
</dbReference>
<keyword evidence="5 6" id="KW-0472">Membrane</keyword>
<evidence type="ECO:0000256" key="5">
    <source>
        <dbReference type="ARBA" id="ARBA00023136"/>
    </source>
</evidence>
<feature type="transmembrane region" description="Helical" evidence="6">
    <location>
        <begin position="340"/>
        <end position="359"/>
    </location>
</feature>
<gene>
    <name evidence="8" type="ordered locus">Huta_2730</name>
</gene>
<dbReference type="EMBL" id="CP001687">
    <property type="protein sequence ID" value="ACV12891.1"/>
    <property type="molecule type" value="Genomic_DNA"/>
</dbReference>
<feature type="transmembrane region" description="Helical" evidence="6">
    <location>
        <begin position="84"/>
        <end position="114"/>
    </location>
</feature>
<dbReference type="Proteomes" id="UP000002071">
    <property type="component" value="Chromosome"/>
</dbReference>
<proteinExistence type="predicted"/>
<reference evidence="8 9" key="1">
    <citation type="journal article" date="2009" name="Stand. Genomic Sci.">
        <title>Complete genome sequence of Halorhabdus utahensis type strain (AX-2).</title>
        <authorList>
            <person name="Anderson I."/>
            <person name="Tindall B.J."/>
            <person name="Pomrenke H."/>
            <person name="Goker M."/>
            <person name="Lapidus A."/>
            <person name="Nolan M."/>
            <person name="Copeland A."/>
            <person name="Glavina Del Rio T."/>
            <person name="Chen F."/>
            <person name="Tice H."/>
            <person name="Cheng J.F."/>
            <person name="Lucas S."/>
            <person name="Chertkov O."/>
            <person name="Bruce D."/>
            <person name="Brettin T."/>
            <person name="Detter J.C."/>
            <person name="Han C."/>
            <person name="Goodwin L."/>
            <person name="Land M."/>
            <person name="Hauser L."/>
            <person name="Chang Y.J."/>
            <person name="Jeffries C.D."/>
            <person name="Pitluck S."/>
            <person name="Pati A."/>
            <person name="Mavromatis K."/>
            <person name="Ivanova N."/>
            <person name="Ovchinnikova G."/>
            <person name="Chen A."/>
            <person name="Palaniappan K."/>
            <person name="Chain P."/>
            <person name="Rohde M."/>
            <person name="Bristow J."/>
            <person name="Eisen J.A."/>
            <person name="Markowitz V."/>
            <person name="Hugenholtz P."/>
            <person name="Kyrpides N.C."/>
            <person name="Klenk H.P."/>
        </authorList>
    </citation>
    <scope>NUCLEOTIDE SEQUENCE [LARGE SCALE GENOMIC DNA]</scope>
    <source>
        <strain evidence="9">DSM 12940 / JCM 11049 / AX-2</strain>
    </source>
</reference>
<dbReference type="PANTHER" id="PTHR42770">
    <property type="entry name" value="AMINO ACID TRANSPORTER-RELATED"/>
    <property type="match status" value="1"/>
</dbReference>
<feature type="transmembrane region" description="Helical" evidence="6">
    <location>
        <begin position="12"/>
        <end position="35"/>
    </location>
</feature>
<dbReference type="STRING" id="519442.Huta_2730"/>
<feature type="transmembrane region" description="Helical" evidence="6">
    <location>
        <begin position="260"/>
        <end position="286"/>
    </location>
</feature>
<feature type="transmembrane region" description="Helical" evidence="6">
    <location>
        <begin position="145"/>
        <end position="164"/>
    </location>
</feature>
<dbReference type="InterPro" id="IPR002293">
    <property type="entry name" value="AA/rel_permease1"/>
</dbReference>
<feature type="transmembrane region" description="Helical" evidence="6">
    <location>
        <begin position="120"/>
        <end position="138"/>
    </location>
</feature>
<dbReference type="InterPro" id="IPR050367">
    <property type="entry name" value="APC_superfamily"/>
</dbReference>
<name>C7NPP5_HALUD</name>
<dbReference type="OrthoDB" id="200469at2157"/>
<dbReference type="RefSeq" id="WP_015790453.1">
    <property type="nucleotide sequence ID" value="NC_013158.1"/>
</dbReference>
<evidence type="ECO:0000256" key="4">
    <source>
        <dbReference type="ARBA" id="ARBA00022989"/>
    </source>
</evidence>